<sequence>MKIETISFLKKHAASLDLTEPMVITQNGLPAYVIESYAERKQRDETIALVKLLALGSRDKEQGKLVSGDTLLDRLAQRCQQPKGTP</sequence>
<evidence type="ECO:0000256" key="1">
    <source>
        <dbReference type="ARBA" id="ARBA00009981"/>
    </source>
</evidence>
<evidence type="ECO:0000313" key="3">
    <source>
        <dbReference type="Proteomes" id="UP000068210"/>
    </source>
</evidence>
<accession>A0A0C4WLQ2</accession>
<dbReference type="SUPFAM" id="SSF143120">
    <property type="entry name" value="YefM-like"/>
    <property type="match status" value="1"/>
</dbReference>
<reference evidence="2 3" key="1">
    <citation type="journal article" date="2015" name="PLoS ONE">
        <title>Azotobacter Genomes: The Genome of Azotobacter chroococcum NCIMB 8003 (ATCC 4412).</title>
        <authorList>
            <person name="Robson R.L."/>
            <person name="Jones R."/>
            <person name="Robson R.M."/>
            <person name="Schwartz A."/>
            <person name="Richardson T.H."/>
        </authorList>
    </citation>
    <scope>NUCLEOTIDE SEQUENCE [LARGE SCALE GENOMIC DNA]</scope>
    <source>
        <strain evidence="2 3">NCIMB 8003</strain>
        <plasmid evidence="3">Plasmid pAcX50f</plasmid>
    </source>
</reference>
<proteinExistence type="inferred from homology"/>
<dbReference type="RefSeq" id="WP_040107296.1">
    <property type="nucleotide sequence ID" value="NZ_CP010421.1"/>
</dbReference>
<organism evidence="2 3">
    <name type="scientific">Azotobacter chroococcum NCIMB 8003</name>
    <dbReference type="NCBI Taxonomy" id="1328314"/>
    <lineage>
        <taxon>Bacteria</taxon>
        <taxon>Pseudomonadati</taxon>
        <taxon>Pseudomonadota</taxon>
        <taxon>Gammaproteobacteria</taxon>
        <taxon>Pseudomonadales</taxon>
        <taxon>Pseudomonadaceae</taxon>
        <taxon>Azotobacter</taxon>
    </lineage>
</organism>
<geneLocation type="plasmid" evidence="2 3">
    <name>pAcX50f</name>
</geneLocation>
<dbReference type="Proteomes" id="UP000068210">
    <property type="component" value="Plasmid pAcX50f"/>
</dbReference>
<keyword evidence="3" id="KW-1185">Reference proteome</keyword>
<evidence type="ECO:0000313" key="2">
    <source>
        <dbReference type="EMBL" id="AJE23733.1"/>
    </source>
</evidence>
<comment type="similarity">
    <text evidence="1">Belongs to the phD/YefM antitoxin family.</text>
</comment>
<name>A0A0C4WLQ2_9GAMM</name>
<dbReference type="KEGG" id="acx:Achr_f350"/>
<protein>
    <submittedName>
        <fullName evidence="2">Prevent-host-death family protein</fullName>
    </submittedName>
</protein>
<gene>
    <name evidence="2" type="ORF">Achr_f350</name>
</gene>
<dbReference type="EMBL" id="CP010421">
    <property type="protein sequence ID" value="AJE23733.1"/>
    <property type="molecule type" value="Genomic_DNA"/>
</dbReference>
<keyword evidence="2" id="KW-0614">Plasmid</keyword>
<dbReference type="AlphaFoldDB" id="A0A0C4WLQ2"/>
<dbReference type="InterPro" id="IPR036165">
    <property type="entry name" value="YefM-like_sf"/>
</dbReference>
<dbReference type="HOGENOM" id="CLU_166037_3_2_6"/>